<reference evidence="1 2" key="1">
    <citation type="journal article" date="2004" name="Nature">
        <title>Genome evolution in yeasts.</title>
        <authorList>
            <consortium name="Genolevures"/>
            <person name="Dujon B."/>
            <person name="Sherman D."/>
            <person name="Fischer G."/>
            <person name="Durrens P."/>
            <person name="Casaregola S."/>
            <person name="Lafontaine I."/>
            <person name="de Montigny J."/>
            <person name="Marck C."/>
            <person name="Neuveglise C."/>
            <person name="Talla E."/>
            <person name="Goffard N."/>
            <person name="Frangeul L."/>
            <person name="Aigle M."/>
            <person name="Anthouard V."/>
            <person name="Babour A."/>
            <person name="Barbe V."/>
            <person name="Barnay S."/>
            <person name="Blanchin S."/>
            <person name="Beckerich J.M."/>
            <person name="Beyne E."/>
            <person name="Bleykasten C."/>
            <person name="Boisrame A."/>
            <person name="Boyer J."/>
            <person name="Cattolico L."/>
            <person name="Confanioleri F."/>
            <person name="de Daruvar A."/>
            <person name="Despons L."/>
            <person name="Fabre E."/>
            <person name="Fairhead C."/>
            <person name="Ferry-Dumazet H."/>
            <person name="Groppi A."/>
            <person name="Hantraye F."/>
            <person name="Hennequin C."/>
            <person name="Jauniaux N."/>
            <person name="Joyet P."/>
            <person name="Kachouri R."/>
            <person name="Kerrest A."/>
            <person name="Koszul R."/>
            <person name="Lemaire M."/>
            <person name="Lesur I."/>
            <person name="Ma L."/>
            <person name="Muller H."/>
            <person name="Nicaud J.M."/>
            <person name="Nikolski M."/>
            <person name="Oztas S."/>
            <person name="Ozier-Kalogeropoulos O."/>
            <person name="Pellenz S."/>
            <person name="Potier S."/>
            <person name="Richard G.F."/>
            <person name="Straub M.L."/>
            <person name="Suleau A."/>
            <person name="Swennene D."/>
            <person name="Tekaia F."/>
            <person name="Wesolowski-Louvel M."/>
            <person name="Westhof E."/>
            <person name="Wirth B."/>
            <person name="Zeniou-Meyer M."/>
            <person name="Zivanovic I."/>
            <person name="Bolotin-Fukuhara M."/>
            <person name="Thierry A."/>
            <person name="Bouchier C."/>
            <person name="Caudron B."/>
            <person name="Scarpelli C."/>
            <person name="Gaillardin C."/>
            <person name="Weissenbach J."/>
            <person name="Wincker P."/>
            <person name="Souciet J.L."/>
        </authorList>
    </citation>
    <scope>NUCLEOTIDE SEQUENCE [LARGE SCALE GENOMIC DNA]</scope>
    <source>
        <strain evidence="2">ATCC 8585 / CBS 2359 / DSM 70799 / NBRC 1267 / NRRL Y-1140 / WM37</strain>
    </source>
</reference>
<dbReference type="Proteomes" id="UP000000598">
    <property type="component" value="Chromosome F"/>
</dbReference>
<dbReference type="STRING" id="284590.Q6CKB9"/>
<dbReference type="SUPFAM" id="SSF53067">
    <property type="entry name" value="Actin-like ATPase domain"/>
    <property type="match status" value="2"/>
</dbReference>
<name>Q6CKB9_KLULA</name>
<keyword evidence="2" id="KW-1185">Reference proteome</keyword>
<dbReference type="AlphaFoldDB" id="Q6CKB9"/>
<dbReference type="InterPro" id="IPR043129">
    <property type="entry name" value="ATPase_NBD"/>
</dbReference>
<sequence length="253" mass="28628">MTVVIVVNIGDTRVEIGYAGDFNFVGTIQRTIDWLDDDIQVHTMCRSWFHDILMYNSKGVKIVISEPLWLSILRKQRLCKVLFGRLKVNSICFVPNCLAAFIGAGIRNGLYIEVNSKNTELIPIFDGRILDSYSRSSKLGSDNVDIFYQNSADSNDDDEIPLSVLMDNVLSKLPIDIFKHISEQIVLNTDSSQVENCIVEQKNVVAGMGPWIGTSIYTWNNLMKGLLDNLEIAKSEYEQNGRVPDWHSSKFEI</sequence>
<proteinExistence type="predicted"/>
<dbReference type="HOGENOM" id="CLU_085474_0_0_1"/>
<evidence type="ECO:0000313" key="2">
    <source>
        <dbReference type="Proteomes" id="UP000000598"/>
    </source>
</evidence>
<gene>
    <name evidence="1" type="ORF">KLLA0_F11913g</name>
</gene>
<dbReference type="EMBL" id="CR382126">
    <property type="protein sequence ID" value="CAG98328.1"/>
    <property type="molecule type" value="Genomic_DNA"/>
</dbReference>
<dbReference type="eggNOG" id="ENOG502S8RP">
    <property type="taxonomic scope" value="Eukaryota"/>
</dbReference>
<dbReference type="Pfam" id="PF00022">
    <property type="entry name" value="Actin"/>
    <property type="match status" value="1"/>
</dbReference>
<dbReference type="InterPro" id="IPR004000">
    <property type="entry name" value="Actin"/>
</dbReference>
<evidence type="ECO:0000313" key="1">
    <source>
        <dbReference type="EMBL" id="CAG98328.1"/>
    </source>
</evidence>
<accession>Q6CKB9</accession>
<dbReference type="PaxDb" id="284590-Q6CKB9"/>
<dbReference type="KEGG" id="kla:KLLA0_F11913g"/>
<protein>
    <submittedName>
        <fullName evidence="1">KLLA0F11913p</fullName>
    </submittedName>
</protein>
<dbReference type="InParanoid" id="Q6CKB9"/>
<dbReference type="OMA" id="HIAPDWF"/>
<organism evidence="1 2">
    <name type="scientific">Kluyveromyces lactis (strain ATCC 8585 / CBS 2359 / DSM 70799 / NBRC 1267 / NRRL Y-1140 / WM37)</name>
    <name type="common">Yeast</name>
    <name type="synonym">Candida sphaerica</name>
    <dbReference type="NCBI Taxonomy" id="284590"/>
    <lineage>
        <taxon>Eukaryota</taxon>
        <taxon>Fungi</taxon>
        <taxon>Dikarya</taxon>
        <taxon>Ascomycota</taxon>
        <taxon>Saccharomycotina</taxon>
        <taxon>Saccharomycetes</taxon>
        <taxon>Saccharomycetales</taxon>
        <taxon>Saccharomycetaceae</taxon>
        <taxon>Kluyveromyces</taxon>
    </lineage>
</organism>
<dbReference type="Gene3D" id="3.30.420.40">
    <property type="match status" value="1"/>
</dbReference>
<dbReference type="FunCoup" id="Q6CKB9">
    <property type="interactions" value="69"/>
</dbReference>